<dbReference type="HAMAP" id="MF_00291_B">
    <property type="entry name" value="Ribosomal_uS2_B"/>
    <property type="match status" value="1"/>
</dbReference>
<dbReference type="InterPro" id="IPR001865">
    <property type="entry name" value="Ribosomal_uS2"/>
</dbReference>
<dbReference type="PANTHER" id="PTHR12534">
    <property type="entry name" value="30S RIBOSOMAL PROTEIN S2 PROKARYOTIC AND ORGANELLAR"/>
    <property type="match status" value="1"/>
</dbReference>
<comment type="similarity">
    <text evidence="1">Belongs to the universal ribosomal protein uS2 family.</text>
</comment>
<dbReference type="AlphaFoldDB" id="A0A3B1DK08"/>
<keyword evidence="3" id="KW-0687">Ribonucleoprotein</keyword>
<dbReference type="FunFam" id="1.10.287.610:FF:000001">
    <property type="entry name" value="30S ribosomal protein S2"/>
    <property type="match status" value="1"/>
</dbReference>
<dbReference type="PRINTS" id="PR00395">
    <property type="entry name" value="RIBOSOMALS2"/>
</dbReference>
<evidence type="ECO:0000313" key="6">
    <source>
        <dbReference type="EMBL" id="VAX37113.1"/>
    </source>
</evidence>
<feature type="region of interest" description="Disordered" evidence="5">
    <location>
        <begin position="229"/>
        <end position="272"/>
    </location>
</feature>
<evidence type="ECO:0000256" key="4">
    <source>
        <dbReference type="SAM" id="Coils"/>
    </source>
</evidence>
<proteinExistence type="inferred from homology"/>
<dbReference type="Gene3D" id="1.10.287.610">
    <property type="entry name" value="Helix hairpin bin"/>
    <property type="match status" value="1"/>
</dbReference>
<evidence type="ECO:0000256" key="5">
    <source>
        <dbReference type="SAM" id="MobiDB-lite"/>
    </source>
</evidence>
<dbReference type="GO" id="GO:0003735">
    <property type="term" value="F:structural constituent of ribosome"/>
    <property type="evidence" value="ECO:0007669"/>
    <property type="project" value="InterPro"/>
</dbReference>
<organism evidence="6">
    <name type="scientific">hydrothermal vent metagenome</name>
    <dbReference type="NCBI Taxonomy" id="652676"/>
    <lineage>
        <taxon>unclassified sequences</taxon>
        <taxon>metagenomes</taxon>
        <taxon>ecological metagenomes</taxon>
    </lineage>
</organism>
<dbReference type="Pfam" id="PF00318">
    <property type="entry name" value="Ribosomal_S2"/>
    <property type="match status" value="1"/>
</dbReference>
<dbReference type="InterPro" id="IPR023591">
    <property type="entry name" value="Ribosomal_uS2_flav_dom_sf"/>
</dbReference>
<dbReference type="PROSITE" id="PS00962">
    <property type="entry name" value="RIBOSOMAL_S2_1"/>
    <property type="match status" value="1"/>
</dbReference>
<dbReference type="NCBIfam" id="TIGR01011">
    <property type="entry name" value="rpsB_bact"/>
    <property type="match status" value="1"/>
</dbReference>
<dbReference type="EMBL" id="UOGJ01000119">
    <property type="protein sequence ID" value="VAX37113.1"/>
    <property type="molecule type" value="Genomic_DNA"/>
</dbReference>
<dbReference type="PANTHER" id="PTHR12534:SF0">
    <property type="entry name" value="SMALL RIBOSOMAL SUBUNIT PROTEIN US2M"/>
    <property type="match status" value="1"/>
</dbReference>
<dbReference type="SUPFAM" id="SSF52313">
    <property type="entry name" value="Ribosomal protein S2"/>
    <property type="match status" value="1"/>
</dbReference>
<reference evidence="6" key="1">
    <citation type="submission" date="2018-06" db="EMBL/GenBank/DDBJ databases">
        <authorList>
            <person name="Zhirakovskaya E."/>
        </authorList>
    </citation>
    <scope>NUCLEOTIDE SEQUENCE</scope>
</reference>
<dbReference type="GO" id="GO:0022627">
    <property type="term" value="C:cytosolic small ribosomal subunit"/>
    <property type="evidence" value="ECO:0007669"/>
    <property type="project" value="TreeGrafter"/>
</dbReference>
<dbReference type="InterPro" id="IPR018130">
    <property type="entry name" value="Ribosomal_uS2_CS"/>
</dbReference>
<dbReference type="CDD" id="cd01425">
    <property type="entry name" value="RPS2"/>
    <property type="match status" value="1"/>
</dbReference>
<dbReference type="GO" id="GO:0006412">
    <property type="term" value="P:translation"/>
    <property type="evidence" value="ECO:0007669"/>
    <property type="project" value="InterPro"/>
</dbReference>
<feature type="coiled-coil region" evidence="4">
    <location>
        <begin position="127"/>
        <end position="154"/>
    </location>
</feature>
<sequence>MVEDLIKKLLEAGVHFGHQTKRWNPKMKKFIFGPRSGIYIIDLEKTAECLNKAQDFAQEIVAKGGNILFIGTKKQAQDIIEEETLRGEMFFIKNRWLGGLLTNFQTVKGSISRLDEIEKMQENGIWENLKKKEVARLTKEKEKLLRNLGGIREMKVLPQAVFIVDPRKEHIAVKEATKLGIPIIAIVDTNCDPDYIDFPIPGNDDALKSIRFLTALIVDSVLEGKKEFLTNEASKKEQKAEGEAKSEETTQKESDKKENAPEPKASTEKQPV</sequence>
<evidence type="ECO:0000256" key="3">
    <source>
        <dbReference type="ARBA" id="ARBA00023274"/>
    </source>
</evidence>
<evidence type="ECO:0000256" key="2">
    <source>
        <dbReference type="ARBA" id="ARBA00022980"/>
    </source>
</evidence>
<dbReference type="Gene3D" id="3.40.50.10490">
    <property type="entry name" value="Glucose-6-phosphate isomerase like protein, domain 1"/>
    <property type="match status" value="1"/>
</dbReference>
<protein>
    <submittedName>
        <fullName evidence="6">SSU ribosomal protein S2p (SAe)</fullName>
    </submittedName>
</protein>
<dbReference type="InterPro" id="IPR005706">
    <property type="entry name" value="Ribosomal_uS2_bac/mit/plastid"/>
</dbReference>
<accession>A0A3B1DK08</accession>
<keyword evidence="4" id="KW-0175">Coiled coil</keyword>
<evidence type="ECO:0000256" key="1">
    <source>
        <dbReference type="ARBA" id="ARBA00006242"/>
    </source>
</evidence>
<gene>
    <name evidence="6" type="ORF">MNBD_UNCLBAC01-1617</name>
</gene>
<dbReference type="PROSITE" id="PS00963">
    <property type="entry name" value="RIBOSOMAL_S2_2"/>
    <property type="match status" value="1"/>
</dbReference>
<keyword evidence="2 6" id="KW-0689">Ribosomal protein</keyword>
<name>A0A3B1DK08_9ZZZZ</name>